<dbReference type="RefSeq" id="WP_212703397.1">
    <property type="nucleotide sequence ID" value="NZ_CP073581.1"/>
</dbReference>
<keyword evidence="3" id="KW-1185">Reference proteome</keyword>
<dbReference type="KEGG" id="sual:KDD17_09150"/>
<gene>
    <name evidence="2" type="ORF">KDD17_09150</name>
</gene>
<name>A0A975JB96_9RHOB</name>
<organism evidence="2 3">
    <name type="scientific">Sulfitobacter albidus</name>
    <dbReference type="NCBI Taxonomy" id="2829501"/>
    <lineage>
        <taxon>Bacteria</taxon>
        <taxon>Pseudomonadati</taxon>
        <taxon>Pseudomonadota</taxon>
        <taxon>Alphaproteobacteria</taxon>
        <taxon>Rhodobacterales</taxon>
        <taxon>Roseobacteraceae</taxon>
        <taxon>Sulfitobacter</taxon>
    </lineage>
</organism>
<reference evidence="2" key="1">
    <citation type="submission" date="2021-04" db="EMBL/GenBank/DDBJ databases">
        <title>Complete genome sequence for Sulfitobacter sp. strain JK7-1.</title>
        <authorList>
            <person name="Park S.-J."/>
        </authorList>
    </citation>
    <scope>NUCLEOTIDE SEQUENCE</scope>
    <source>
        <strain evidence="2">JK7-1</strain>
    </source>
</reference>
<evidence type="ECO:0000313" key="2">
    <source>
        <dbReference type="EMBL" id="QUJ75192.1"/>
    </source>
</evidence>
<dbReference type="EMBL" id="CP073581">
    <property type="protein sequence ID" value="QUJ75192.1"/>
    <property type="molecule type" value="Genomic_DNA"/>
</dbReference>
<dbReference type="Proteomes" id="UP000683291">
    <property type="component" value="Chromosome 1"/>
</dbReference>
<proteinExistence type="predicted"/>
<keyword evidence="1" id="KW-0732">Signal</keyword>
<dbReference type="AlphaFoldDB" id="A0A975JB96"/>
<sequence length="135" mass="13484">MRRIAATAALATALASGAAAQDFRAANDVIVTPVAGGFAATSDAGLGARGYWCAAADYAKSVRGAANGARLYIKGTRARGLGQRAPVVFTLDPAGLEPQPATILGASLSRPGSTLAVGHAIGFCVDGKLITDGDR</sequence>
<protein>
    <submittedName>
        <fullName evidence="2">Uncharacterized protein</fullName>
    </submittedName>
</protein>
<evidence type="ECO:0000313" key="3">
    <source>
        <dbReference type="Proteomes" id="UP000683291"/>
    </source>
</evidence>
<accession>A0A975JB96</accession>
<evidence type="ECO:0000256" key="1">
    <source>
        <dbReference type="SAM" id="SignalP"/>
    </source>
</evidence>
<feature type="signal peptide" evidence="1">
    <location>
        <begin position="1"/>
        <end position="20"/>
    </location>
</feature>
<feature type="chain" id="PRO_5038067555" evidence="1">
    <location>
        <begin position="21"/>
        <end position="135"/>
    </location>
</feature>